<sequence length="703" mass="81623">MITLTYPEQSPMINFAMDRLKNAISELGESWTMSSKEDPNTHNIMILTNNHDGNQSNELNIDSGLSSEGFQIQRGDNQGKSNIYLLASDESGAKHGILEICEQLQNQGDLSSVKECIINPKFSFRALKFNLPWSSYRQNESFEVQKETVRDLEFWKSFLDMMAENRYNVLTLWSMHPFPYMIKPKNFPKATPFTDEEHAEWKGFWTSLFKMAKERGIETYLVTWNIFVSESFREHYDPNAVSDEKFYHLGDSYSTDQIKQYNRECVTQLIDEYPDLTGLSTSLGERMGGMSPEERQKWVEDVYYQGMKDANRPVKYIYRAPFTIDPSITREAIEKNDFLPDPVWLELKFNWSHAYSTPKLRITHGGLSDGLKGYWNPDPQNYKITWMARNEDFFTLRWAQPNFIREHIKENGHDYVGGYFIGSECFIPAYDYSHSRDSDHFEWSYAFEKHWLYYMLWGRLLFDPTTSDEVFANALGRRYGQSNGQLMLDAYSSVSKMPLALASSFLILWDFTLYAEGFLSTDTSGYNSGKAFISLEDLLNTRPIESTYLSIRDFVERKINQESTEGFVTPIQLADTLEKDSLHGLELIASITKNDSPVLCCEKADIKAWALLGLYFADKLRAGVCYEMFVKTGDEAERQKALQWLEAPHAIKHWDDLIEVTSSHYVEQPLMHLDDEPFSWERFRPQVLEDIDFVKGLKKQVSI</sequence>
<dbReference type="Gene3D" id="3.30.379.10">
    <property type="entry name" value="Chitobiase/beta-hexosaminidase domain 2-like"/>
    <property type="match status" value="1"/>
</dbReference>
<keyword evidence="3" id="KW-1185">Reference proteome</keyword>
<dbReference type="STRING" id="930152.SAMN05216565_10746"/>
<gene>
    <name evidence="2" type="ORF">SAMN05216565_10746</name>
</gene>
<dbReference type="Proteomes" id="UP000199159">
    <property type="component" value="Unassembled WGS sequence"/>
</dbReference>
<name>A0A1H0VLI7_9BACI</name>
<accession>A0A1H0VLI7</accession>
<dbReference type="SUPFAM" id="SSF55545">
    <property type="entry name" value="beta-N-acetylhexosaminidase-like domain"/>
    <property type="match status" value="1"/>
</dbReference>
<dbReference type="AlphaFoldDB" id="A0A1H0VLI7"/>
<protein>
    <submittedName>
        <fullName evidence="2">Uncharacterized protein</fullName>
    </submittedName>
</protein>
<evidence type="ECO:0000313" key="3">
    <source>
        <dbReference type="Proteomes" id="UP000199159"/>
    </source>
</evidence>
<dbReference type="GO" id="GO:0005975">
    <property type="term" value="P:carbohydrate metabolic process"/>
    <property type="evidence" value="ECO:0007669"/>
    <property type="project" value="UniProtKB-ARBA"/>
</dbReference>
<dbReference type="GO" id="GO:0016787">
    <property type="term" value="F:hydrolase activity"/>
    <property type="evidence" value="ECO:0007669"/>
    <property type="project" value="UniProtKB-KW"/>
</dbReference>
<proteinExistence type="predicted"/>
<evidence type="ECO:0000313" key="2">
    <source>
        <dbReference type="EMBL" id="SDP79151.1"/>
    </source>
</evidence>
<dbReference type="EMBL" id="FNJU01000007">
    <property type="protein sequence ID" value="SDP79151.1"/>
    <property type="molecule type" value="Genomic_DNA"/>
</dbReference>
<evidence type="ECO:0000256" key="1">
    <source>
        <dbReference type="ARBA" id="ARBA00022801"/>
    </source>
</evidence>
<organism evidence="2 3">
    <name type="scientific">Litchfieldia salsa</name>
    <dbReference type="NCBI Taxonomy" id="930152"/>
    <lineage>
        <taxon>Bacteria</taxon>
        <taxon>Bacillati</taxon>
        <taxon>Bacillota</taxon>
        <taxon>Bacilli</taxon>
        <taxon>Bacillales</taxon>
        <taxon>Bacillaceae</taxon>
        <taxon>Litchfieldia</taxon>
    </lineage>
</organism>
<dbReference type="RefSeq" id="WP_090855607.1">
    <property type="nucleotide sequence ID" value="NZ_FNJU01000007.1"/>
</dbReference>
<dbReference type="InterPro" id="IPR029018">
    <property type="entry name" value="Hex-like_dom2"/>
</dbReference>
<keyword evidence="1" id="KW-0378">Hydrolase</keyword>
<dbReference type="OrthoDB" id="99887at2"/>
<reference evidence="3" key="1">
    <citation type="submission" date="2016-10" db="EMBL/GenBank/DDBJ databases">
        <authorList>
            <person name="Varghese N."/>
            <person name="Submissions S."/>
        </authorList>
    </citation>
    <scope>NUCLEOTIDE SEQUENCE [LARGE SCALE GENOMIC DNA]</scope>
    <source>
        <strain evidence="3">IBRC-M10078</strain>
    </source>
</reference>